<feature type="compositionally biased region" description="Basic and acidic residues" evidence="1">
    <location>
        <begin position="326"/>
        <end position="336"/>
    </location>
</feature>
<dbReference type="EMBL" id="WNTK01000003">
    <property type="protein sequence ID" value="KAG9486798.1"/>
    <property type="molecule type" value="Genomic_DNA"/>
</dbReference>
<sequence>MADLACSYQMNHSTIGTILKNKNKIMEHVRSSVPMHFNIISRKVIEELENLLRIWMQDYMKTKYGEEAADVNFTARWFDYFKAHNNLRKIKLTGEAASADTAAAQEFPTTLKETIEEGEFSPQQIFNVDETGLYWKKMPGRTYISKEGKSRPGFKPTKDRLTLLLGGNTPGDMKIKPFNRKAWVTLAMFQDWFYHHFIPEVERYCRDKNIRFNILLLLDHAPGHAPFLDDFHANVKVVFLPPNTTSLLQSMDQGAIATFKKYYLSHTFRQALKATEAKLQAEEQNVVDNLVSISEKLDLDLEEQDFHEYFAVHHQELTNEDLTEVENQRKEEKKEELEVEPAPKHFQTKMMAQVIEVSLALFESQDPNVEWYTRVAAAVHNALHCYRAIYDEKKKATTQTSLDRFFKRMGKCDESHHDGEPVPSTSGVTAFMPQSSHPPSNVDVSLSHSADDSSSPVVDARWSPISDAPPLPTTSFTSSQ</sequence>
<keyword evidence="4" id="KW-1185">Reference proteome</keyword>
<dbReference type="PANTHER" id="PTHR19303:SF26">
    <property type="entry name" value="TIGGER TRANSPOSABLE ELEMENT-DERIVED PROTEIN 1"/>
    <property type="match status" value="1"/>
</dbReference>
<dbReference type="Proteomes" id="UP000770717">
    <property type="component" value="Unassembled WGS sequence"/>
</dbReference>
<protein>
    <recommendedName>
        <fullName evidence="2">DDE-1 domain-containing protein</fullName>
    </recommendedName>
</protein>
<feature type="domain" description="DDE-1" evidence="2">
    <location>
        <begin position="178"/>
        <end position="303"/>
    </location>
</feature>
<dbReference type="GO" id="GO:0003677">
    <property type="term" value="F:DNA binding"/>
    <property type="evidence" value="ECO:0007669"/>
    <property type="project" value="TreeGrafter"/>
</dbReference>
<organism evidence="3 4">
    <name type="scientific">Eleutherodactylus coqui</name>
    <name type="common">Puerto Rican coqui</name>
    <dbReference type="NCBI Taxonomy" id="57060"/>
    <lineage>
        <taxon>Eukaryota</taxon>
        <taxon>Metazoa</taxon>
        <taxon>Chordata</taxon>
        <taxon>Craniata</taxon>
        <taxon>Vertebrata</taxon>
        <taxon>Euteleostomi</taxon>
        <taxon>Amphibia</taxon>
        <taxon>Batrachia</taxon>
        <taxon>Anura</taxon>
        <taxon>Neobatrachia</taxon>
        <taxon>Hyloidea</taxon>
        <taxon>Eleutherodactylidae</taxon>
        <taxon>Eleutherodactylinae</taxon>
        <taxon>Eleutherodactylus</taxon>
        <taxon>Eleutherodactylus</taxon>
    </lineage>
</organism>
<comment type="caution">
    <text evidence="3">The sequence shown here is derived from an EMBL/GenBank/DDBJ whole genome shotgun (WGS) entry which is preliminary data.</text>
</comment>
<dbReference type="PANTHER" id="PTHR19303">
    <property type="entry name" value="TRANSPOSON"/>
    <property type="match status" value="1"/>
</dbReference>
<feature type="compositionally biased region" description="Low complexity" evidence="1">
    <location>
        <begin position="442"/>
        <end position="459"/>
    </location>
</feature>
<feature type="region of interest" description="Disordered" evidence="1">
    <location>
        <begin position="412"/>
        <end position="480"/>
    </location>
</feature>
<dbReference type="AlphaFoldDB" id="A0A8J6KAI0"/>
<evidence type="ECO:0000313" key="4">
    <source>
        <dbReference type="Proteomes" id="UP000770717"/>
    </source>
</evidence>
<dbReference type="Pfam" id="PF03184">
    <property type="entry name" value="DDE_1"/>
    <property type="match status" value="1"/>
</dbReference>
<gene>
    <name evidence="3" type="ORF">GDO78_006932</name>
</gene>
<feature type="compositionally biased region" description="Polar residues" evidence="1">
    <location>
        <begin position="423"/>
        <end position="439"/>
    </location>
</feature>
<proteinExistence type="predicted"/>
<name>A0A8J6KAI0_ELECQ</name>
<reference evidence="3" key="1">
    <citation type="thesis" date="2020" institute="ProQuest LLC" country="789 East Eisenhower Parkway, Ann Arbor, MI, USA">
        <title>Comparative Genomics and Chromosome Evolution.</title>
        <authorList>
            <person name="Mudd A.B."/>
        </authorList>
    </citation>
    <scope>NUCLEOTIDE SEQUENCE</scope>
    <source>
        <strain evidence="3">HN-11 Male</strain>
        <tissue evidence="3">Kidney and liver</tissue>
    </source>
</reference>
<dbReference type="GO" id="GO:0005634">
    <property type="term" value="C:nucleus"/>
    <property type="evidence" value="ECO:0007669"/>
    <property type="project" value="TreeGrafter"/>
</dbReference>
<dbReference type="Gene3D" id="1.10.10.60">
    <property type="entry name" value="Homeodomain-like"/>
    <property type="match status" value="1"/>
</dbReference>
<feature type="region of interest" description="Disordered" evidence="1">
    <location>
        <begin position="321"/>
        <end position="340"/>
    </location>
</feature>
<dbReference type="InterPro" id="IPR004875">
    <property type="entry name" value="DDE_SF_endonuclease_dom"/>
</dbReference>
<evidence type="ECO:0000256" key="1">
    <source>
        <dbReference type="SAM" id="MobiDB-lite"/>
    </source>
</evidence>
<evidence type="ECO:0000313" key="3">
    <source>
        <dbReference type="EMBL" id="KAG9486798.1"/>
    </source>
</evidence>
<dbReference type="OrthoDB" id="125347at2759"/>
<evidence type="ECO:0000259" key="2">
    <source>
        <dbReference type="Pfam" id="PF03184"/>
    </source>
</evidence>
<accession>A0A8J6KAI0</accession>
<dbReference type="InterPro" id="IPR050863">
    <property type="entry name" value="CenT-Element_Derived"/>
</dbReference>